<dbReference type="GeneID" id="93576401"/>
<sequence>MWRRRLTPLNGAVSVRSCCRSLPYGHLVWSCPALHLSCALTKESPVLLLISEERNYEPYSRMCFKPECLTNKIGSSIQTMTCQNTVCSADRVVDILVTCYTNPLISITKRRASKEHAE</sequence>
<keyword evidence="2" id="KW-1185">Reference proteome</keyword>
<dbReference type="AlphaFoldDB" id="A0A1L9UVQ9"/>
<dbReference type="RefSeq" id="XP_067483071.1">
    <property type="nucleotide sequence ID" value="XM_067623913.1"/>
</dbReference>
<accession>A0A1L9UVQ9</accession>
<evidence type="ECO:0000313" key="1">
    <source>
        <dbReference type="EMBL" id="OJJ75824.1"/>
    </source>
</evidence>
<dbReference type="VEuPathDB" id="FungiDB:ASPBRDRAFT_383008"/>
<evidence type="ECO:0000313" key="2">
    <source>
        <dbReference type="Proteomes" id="UP000184499"/>
    </source>
</evidence>
<organism evidence="1 2">
    <name type="scientific">Aspergillus brasiliensis (strain CBS 101740 / IMI 381727 / IBT 21946)</name>
    <dbReference type="NCBI Taxonomy" id="767769"/>
    <lineage>
        <taxon>Eukaryota</taxon>
        <taxon>Fungi</taxon>
        <taxon>Dikarya</taxon>
        <taxon>Ascomycota</taxon>
        <taxon>Pezizomycotina</taxon>
        <taxon>Eurotiomycetes</taxon>
        <taxon>Eurotiomycetidae</taxon>
        <taxon>Eurotiales</taxon>
        <taxon>Aspergillaceae</taxon>
        <taxon>Aspergillus</taxon>
        <taxon>Aspergillus subgen. Circumdati</taxon>
    </lineage>
</organism>
<reference evidence="2" key="1">
    <citation type="journal article" date="2017" name="Genome Biol.">
        <title>Comparative genomics reveals high biological diversity and specific adaptations in the industrially and medically important fungal genus Aspergillus.</title>
        <authorList>
            <person name="de Vries R.P."/>
            <person name="Riley R."/>
            <person name="Wiebenga A."/>
            <person name="Aguilar-Osorio G."/>
            <person name="Amillis S."/>
            <person name="Uchima C.A."/>
            <person name="Anderluh G."/>
            <person name="Asadollahi M."/>
            <person name="Askin M."/>
            <person name="Barry K."/>
            <person name="Battaglia E."/>
            <person name="Bayram O."/>
            <person name="Benocci T."/>
            <person name="Braus-Stromeyer S.A."/>
            <person name="Caldana C."/>
            <person name="Canovas D."/>
            <person name="Cerqueira G.C."/>
            <person name="Chen F."/>
            <person name="Chen W."/>
            <person name="Choi C."/>
            <person name="Clum A."/>
            <person name="Dos Santos R.A."/>
            <person name="Damasio A.R."/>
            <person name="Diallinas G."/>
            <person name="Emri T."/>
            <person name="Fekete E."/>
            <person name="Flipphi M."/>
            <person name="Freyberg S."/>
            <person name="Gallo A."/>
            <person name="Gournas C."/>
            <person name="Habgood R."/>
            <person name="Hainaut M."/>
            <person name="Harispe M.L."/>
            <person name="Henrissat B."/>
            <person name="Hilden K.S."/>
            <person name="Hope R."/>
            <person name="Hossain A."/>
            <person name="Karabika E."/>
            <person name="Karaffa L."/>
            <person name="Karanyi Z."/>
            <person name="Krasevec N."/>
            <person name="Kuo A."/>
            <person name="Kusch H."/>
            <person name="LaButti K."/>
            <person name="Lagendijk E.L."/>
            <person name="Lapidus A."/>
            <person name="Levasseur A."/>
            <person name="Lindquist E."/>
            <person name="Lipzen A."/>
            <person name="Logrieco A.F."/>
            <person name="MacCabe A."/>
            <person name="Maekelae M.R."/>
            <person name="Malavazi I."/>
            <person name="Melin P."/>
            <person name="Meyer V."/>
            <person name="Mielnichuk N."/>
            <person name="Miskei M."/>
            <person name="Molnar A.P."/>
            <person name="Mule G."/>
            <person name="Ngan C.Y."/>
            <person name="Orejas M."/>
            <person name="Orosz E."/>
            <person name="Ouedraogo J.P."/>
            <person name="Overkamp K.M."/>
            <person name="Park H.-S."/>
            <person name="Perrone G."/>
            <person name="Piumi F."/>
            <person name="Punt P.J."/>
            <person name="Ram A.F."/>
            <person name="Ramon A."/>
            <person name="Rauscher S."/>
            <person name="Record E."/>
            <person name="Riano-Pachon D.M."/>
            <person name="Robert V."/>
            <person name="Roehrig J."/>
            <person name="Ruller R."/>
            <person name="Salamov A."/>
            <person name="Salih N.S."/>
            <person name="Samson R.A."/>
            <person name="Sandor E."/>
            <person name="Sanguinetti M."/>
            <person name="Schuetze T."/>
            <person name="Sepcic K."/>
            <person name="Shelest E."/>
            <person name="Sherlock G."/>
            <person name="Sophianopoulou V."/>
            <person name="Squina F.M."/>
            <person name="Sun H."/>
            <person name="Susca A."/>
            <person name="Todd R.B."/>
            <person name="Tsang A."/>
            <person name="Unkles S.E."/>
            <person name="van de Wiele N."/>
            <person name="van Rossen-Uffink D."/>
            <person name="Oliveira J.V."/>
            <person name="Vesth T.C."/>
            <person name="Visser J."/>
            <person name="Yu J.-H."/>
            <person name="Zhou M."/>
            <person name="Andersen M.R."/>
            <person name="Archer D.B."/>
            <person name="Baker S.E."/>
            <person name="Benoit I."/>
            <person name="Brakhage A.A."/>
            <person name="Braus G.H."/>
            <person name="Fischer R."/>
            <person name="Frisvad J.C."/>
            <person name="Goldman G.H."/>
            <person name="Houbraken J."/>
            <person name="Oakley B."/>
            <person name="Pocsi I."/>
            <person name="Scazzocchio C."/>
            <person name="Seiboth B."/>
            <person name="vanKuyk P.A."/>
            <person name="Wortman J."/>
            <person name="Dyer P.S."/>
            <person name="Grigoriev I.V."/>
        </authorList>
    </citation>
    <scope>NUCLEOTIDE SEQUENCE [LARGE SCALE GENOMIC DNA]</scope>
    <source>
        <strain evidence="2">CBS 101740 / IMI 381727 / IBT 21946</strain>
    </source>
</reference>
<dbReference type="EMBL" id="KV878680">
    <property type="protein sequence ID" value="OJJ75824.1"/>
    <property type="molecule type" value="Genomic_DNA"/>
</dbReference>
<dbReference type="Proteomes" id="UP000184499">
    <property type="component" value="Unassembled WGS sequence"/>
</dbReference>
<gene>
    <name evidence="1" type="ORF">ASPBRDRAFT_383008</name>
</gene>
<proteinExistence type="predicted"/>
<name>A0A1L9UVQ9_ASPBC</name>
<protein>
    <submittedName>
        <fullName evidence="1">Uncharacterized protein</fullName>
    </submittedName>
</protein>